<organism evidence="1">
    <name type="scientific">Salix viminalis</name>
    <name type="common">Common osier</name>
    <name type="synonym">Basket willow</name>
    <dbReference type="NCBI Taxonomy" id="40686"/>
    <lineage>
        <taxon>Eukaryota</taxon>
        <taxon>Viridiplantae</taxon>
        <taxon>Streptophyta</taxon>
        <taxon>Embryophyta</taxon>
        <taxon>Tracheophyta</taxon>
        <taxon>Spermatophyta</taxon>
        <taxon>Magnoliopsida</taxon>
        <taxon>eudicotyledons</taxon>
        <taxon>Gunneridae</taxon>
        <taxon>Pentapetalae</taxon>
        <taxon>rosids</taxon>
        <taxon>fabids</taxon>
        <taxon>Malpighiales</taxon>
        <taxon>Salicaceae</taxon>
        <taxon>Saliceae</taxon>
        <taxon>Salix</taxon>
    </lineage>
</organism>
<proteinExistence type="predicted"/>
<sequence>MGFKASLWGAYIQSLKTIHGLSGVFLRSRKITLQLLFFVLPHQLILKYIKDYFHYTSREINMKKRWPSQNFLLMSGMRMVRR</sequence>
<dbReference type="AlphaFoldDB" id="A0A6N2NKS1"/>
<protein>
    <submittedName>
        <fullName evidence="1">Uncharacterized protein</fullName>
    </submittedName>
</protein>
<accession>A0A6N2NKS1</accession>
<gene>
    <name evidence="1" type="ORF">SVIM_LOCUS493258</name>
</gene>
<name>A0A6N2NKS1_SALVM</name>
<evidence type="ECO:0000313" key="1">
    <source>
        <dbReference type="EMBL" id="VFU64343.1"/>
    </source>
</evidence>
<dbReference type="EMBL" id="CAADRP010002262">
    <property type="protein sequence ID" value="VFU64343.1"/>
    <property type="molecule type" value="Genomic_DNA"/>
</dbReference>
<reference evidence="1" key="1">
    <citation type="submission" date="2019-03" db="EMBL/GenBank/DDBJ databases">
        <authorList>
            <person name="Mank J."/>
            <person name="Almeida P."/>
        </authorList>
    </citation>
    <scope>NUCLEOTIDE SEQUENCE</scope>
    <source>
        <strain evidence="1">78183</strain>
    </source>
</reference>